<dbReference type="EMBL" id="JAACJL010000015">
    <property type="protein sequence ID" value="KAF4621189.1"/>
    <property type="molecule type" value="Genomic_DNA"/>
</dbReference>
<keyword evidence="1" id="KW-0560">Oxidoreductase</keyword>
<evidence type="ECO:0000313" key="5">
    <source>
        <dbReference type="Proteomes" id="UP000521872"/>
    </source>
</evidence>
<evidence type="ECO:0000259" key="3">
    <source>
        <dbReference type="Pfam" id="PF01370"/>
    </source>
</evidence>
<evidence type="ECO:0000256" key="1">
    <source>
        <dbReference type="ARBA" id="ARBA00023002"/>
    </source>
</evidence>
<protein>
    <recommendedName>
        <fullName evidence="3">NAD-dependent epimerase/dehydratase domain-containing protein</fullName>
    </recommendedName>
</protein>
<accession>A0A8H4R2K8</accession>
<dbReference type="GO" id="GO:0016616">
    <property type="term" value="F:oxidoreductase activity, acting on the CH-OH group of donors, NAD or NADP as acceptor"/>
    <property type="evidence" value="ECO:0007669"/>
    <property type="project" value="TreeGrafter"/>
</dbReference>
<comment type="caution">
    <text evidence="4">The sequence shown here is derived from an EMBL/GenBank/DDBJ whole genome shotgun (WGS) entry which is preliminary data.</text>
</comment>
<feature type="domain" description="NAD-dependent epimerase/dehydratase" evidence="3">
    <location>
        <begin position="31"/>
        <end position="212"/>
    </location>
</feature>
<sequence>MINTKTPDALDELGSSPQRSLYQPAMSTKAIFVTGASGFLASHIIYQLSNEGHRVRASARKNKVEPLRILYKSTPNVEIVQVDDIAHDDFENALKDVDAIIHTASPLPGRAAPDVMLKSAIDGSLNVLRQGEKSGVKKFVVTSSTATVIGDPDTKGVAYRADHWNPVKREDADRFPYPGAKKYAELAVWEWAEARPYVDVTVINPPFLYGPLAPLHLPVQPGDYLALSTSLMIYNLISPNGQYPVKPSYVDFRDLAKAHIRSALYIPEKPVSGRKRLLFGSPHGLVFKDIAEMIKKARPQLAERIAKGPIPEFDYDKYDLDFEMVEEVTGLKEADFHTAEETILDTIDSMIEVEKEWQAQGYVLPEDVPPMILS</sequence>
<keyword evidence="5" id="KW-1185">Reference proteome</keyword>
<comment type="similarity">
    <text evidence="2">Belongs to the NAD(P)-dependent epimerase/dehydratase family. Dihydroflavonol-4-reductase subfamily.</text>
</comment>
<dbReference type="SUPFAM" id="SSF51735">
    <property type="entry name" value="NAD(P)-binding Rossmann-fold domains"/>
    <property type="match status" value="1"/>
</dbReference>
<dbReference type="PANTHER" id="PTHR10366:SF564">
    <property type="entry name" value="STEROL-4-ALPHA-CARBOXYLATE 3-DEHYDROGENASE, DECARBOXYLATING"/>
    <property type="match status" value="1"/>
</dbReference>
<dbReference type="InterPro" id="IPR001509">
    <property type="entry name" value="Epimerase_deHydtase"/>
</dbReference>
<evidence type="ECO:0000313" key="4">
    <source>
        <dbReference type="EMBL" id="KAF4621189.1"/>
    </source>
</evidence>
<name>A0A8H4R2K8_9AGAR</name>
<dbReference type="AlphaFoldDB" id="A0A8H4R2K8"/>
<dbReference type="Gene3D" id="3.40.50.720">
    <property type="entry name" value="NAD(P)-binding Rossmann-like Domain"/>
    <property type="match status" value="1"/>
</dbReference>
<reference evidence="4 5" key="1">
    <citation type="submission" date="2019-12" db="EMBL/GenBank/DDBJ databases">
        <authorList>
            <person name="Floudas D."/>
            <person name="Bentzer J."/>
            <person name="Ahren D."/>
            <person name="Johansson T."/>
            <person name="Persson P."/>
            <person name="Tunlid A."/>
        </authorList>
    </citation>
    <scope>NUCLEOTIDE SEQUENCE [LARGE SCALE GENOMIC DNA]</scope>
    <source>
        <strain evidence="4 5">CBS 102.39</strain>
    </source>
</reference>
<dbReference type="InterPro" id="IPR050425">
    <property type="entry name" value="NAD(P)_dehydrat-like"/>
</dbReference>
<dbReference type="Proteomes" id="UP000521872">
    <property type="component" value="Unassembled WGS sequence"/>
</dbReference>
<gene>
    <name evidence="4" type="ORF">D9613_000267</name>
</gene>
<organism evidence="4 5">
    <name type="scientific">Agrocybe pediades</name>
    <dbReference type="NCBI Taxonomy" id="84607"/>
    <lineage>
        <taxon>Eukaryota</taxon>
        <taxon>Fungi</taxon>
        <taxon>Dikarya</taxon>
        <taxon>Basidiomycota</taxon>
        <taxon>Agaricomycotina</taxon>
        <taxon>Agaricomycetes</taxon>
        <taxon>Agaricomycetidae</taxon>
        <taxon>Agaricales</taxon>
        <taxon>Agaricineae</taxon>
        <taxon>Strophariaceae</taxon>
        <taxon>Agrocybe</taxon>
    </lineage>
</organism>
<dbReference type="Pfam" id="PF01370">
    <property type="entry name" value="Epimerase"/>
    <property type="match status" value="1"/>
</dbReference>
<dbReference type="PANTHER" id="PTHR10366">
    <property type="entry name" value="NAD DEPENDENT EPIMERASE/DEHYDRATASE"/>
    <property type="match status" value="1"/>
</dbReference>
<dbReference type="InterPro" id="IPR036291">
    <property type="entry name" value="NAD(P)-bd_dom_sf"/>
</dbReference>
<evidence type="ECO:0000256" key="2">
    <source>
        <dbReference type="ARBA" id="ARBA00023445"/>
    </source>
</evidence>
<proteinExistence type="inferred from homology"/>